<sequence>MGELIGELAALFADGFLRRWHVARTGRRLAAGKPVRVPCSARSDRPGWQRAYVNGTLGITPGLPTVTFGSRGLGRLDLPTGGTFQQPEPDTWHSQDWAATAYRPPGGGHPVYLQADSRYLPLLHAALGAPRDGEVPEKV</sequence>
<name>A0AB39TNE3_9ACTN</name>
<reference evidence="1" key="1">
    <citation type="submission" date="2024-07" db="EMBL/GenBank/DDBJ databases">
        <authorList>
            <person name="Yu S.T."/>
        </authorList>
    </citation>
    <scope>NUCLEOTIDE SEQUENCE</scope>
    <source>
        <strain evidence="1">Y1</strain>
    </source>
</reference>
<evidence type="ECO:0000313" key="1">
    <source>
        <dbReference type="EMBL" id="XDQ80614.1"/>
    </source>
</evidence>
<protein>
    <recommendedName>
        <fullName evidence="2">DUF4237 domain-containing protein</fullName>
    </recommendedName>
</protein>
<dbReference type="AlphaFoldDB" id="A0AB39TNE3"/>
<gene>
    <name evidence="1" type="ORF">AB2U05_20150</name>
</gene>
<dbReference type="RefSeq" id="WP_157882010.1">
    <property type="nucleotide sequence ID" value="NZ_CP163445.1"/>
</dbReference>
<proteinExistence type="predicted"/>
<dbReference type="EMBL" id="CP163445">
    <property type="protein sequence ID" value="XDQ80614.1"/>
    <property type="molecule type" value="Genomic_DNA"/>
</dbReference>
<evidence type="ECO:0008006" key="2">
    <source>
        <dbReference type="Google" id="ProtNLM"/>
    </source>
</evidence>
<accession>A0AB39TNE3</accession>
<organism evidence="1">
    <name type="scientific">Streptomyces sp. Y1</name>
    <dbReference type="NCBI Taxonomy" id="3238634"/>
    <lineage>
        <taxon>Bacteria</taxon>
        <taxon>Bacillati</taxon>
        <taxon>Actinomycetota</taxon>
        <taxon>Actinomycetes</taxon>
        <taxon>Kitasatosporales</taxon>
        <taxon>Streptomycetaceae</taxon>
        <taxon>Streptomyces</taxon>
    </lineage>
</organism>